<dbReference type="KEGG" id="larg:LPA65_00395"/>
<gene>
    <name evidence="1" type="ORF">LPA65_00395</name>
</gene>
<organism evidence="1 2">
    <name type="scientific">Lactiplantibacillus argentoratensis</name>
    <dbReference type="NCBI Taxonomy" id="271881"/>
    <lineage>
        <taxon>Bacteria</taxon>
        <taxon>Bacillati</taxon>
        <taxon>Bacillota</taxon>
        <taxon>Bacilli</taxon>
        <taxon>Lactobacillales</taxon>
        <taxon>Lactobacillaceae</taxon>
        <taxon>Lactiplantibacillus</taxon>
    </lineage>
</organism>
<name>A0AAN1PYN5_9LACO</name>
<dbReference type="EMBL" id="CP032751">
    <property type="protein sequence ID" value="AYJ34329.1"/>
    <property type="molecule type" value="Genomic_DNA"/>
</dbReference>
<evidence type="ECO:0000313" key="1">
    <source>
        <dbReference type="EMBL" id="AYJ34329.1"/>
    </source>
</evidence>
<dbReference type="Proteomes" id="UP000281644">
    <property type="component" value="Chromosome"/>
</dbReference>
<protein>
    <submittedName>
        <fullName evidence="1">Uncharacterized protein</fullName>
    </submittedName>
</protein>
<proteinExistence type="predicted"/>
<dbReference type="RefSeq" id="WP_057717363.1">
    <property type="nucleotide sequence ID" value="NZ_BJZD01000109.1"/>
</dbReference>
<evidence type="ECO:0000313" key="2">
    <source>
        <dbReference type="Proteomes" id="UP000281644"/>
    </source>
</evidence>
<reference evidence="1 2" key="1">
    <citation type="submission" date="2018-10" db="EMBL/GenBank/DDBJ databases">
        <title>Genome sequencing of Lactobacillus species.</title>
        <authorList>
            <person name="Baek C."/>
            <person name="Yi H."/>
        </authorList>
    </citation>
    <scope>NUCLEOTIDE SEQUENCE [LARGE SCALE GENOMIC DNA]</scope>
    <source>
        <strain evidence="1 2">DSM 16365</strain>
    </source>
</reference>
<accession>A0AAN1PYN5</accession>
<dbReference type="AlphaFoldDB" id="A0AAN1PYN5"/>
<sequence>MAVKISKPLKQLLKASVLGRNKNHPLAGWNVLTILYHDGSNGTPLTLNFLLDKYNRNYLETDERPLSDVVLKEVLRVISEDARLVDVAPRKIRMQMRNGGFHMQQSHVYKITSSGIEYLSMMQKVVDAESTVTANITRINEFCDLVHTLNAPQEDLVTTRLYNDFQKMVTAYEDVMKGMHKLDEDLDELANNLAFEHGSLAAQRLKAMLNDKAIPAFSQLLNQGPLVRELTDSERFSSQVAHSQQGSDDLNTANAIGDSNELAIRYQRTRNYVQQRLSQLALSFDASTSAIDSSLDSLYLLFQTIMGANDRLSQEYDAIQSQTVDIQQLTKQIDALLPHYQKLVLDRPIPRHLAQDRELDDQADFLEATTMGPVKYAANRLQRVVLTEADNPDIAVEEVNDDTDAVMEAALAEFKQLVMRDATHGVIDHALDFHSQLARDEVVRLYSATGYDHYDSFAPFGRKIVRVKLVAGHTPISLHLTGEDYRVWLPQGFEIWFEEVQANA</sequence>
<dbReference type="GeneID" id="89667840"/>